<dbReference type="PANTHER" id="PTHR46056">
    <property type="entry name" value="LONG-CHAIN-ALCOHOL OXIDASE"/>
    <property type="match status" value="1"/>
</dbReference>
<proteinExistence type="inferred from homology"/>
<dbReference type="InterPro" id="IPR036188">
    <property type="entry name" value="FAD/NAD-bd_sf"/>
</dbReference>
<comment type="similarity">
    <text evidence="1">Belongs to the GMC oxidoreductase family.</text>
</comment>
<dbReference type="Proteomes" id="UP001058974">
    <property type="component" value="Chromosome 7"/>
</dbReference>
<dbReference type="InterPro" id="IPR007867">
    <property type="entry name" value="GMC_OxRtase_C"/>
</dbReference>
<evidence type="ECO:0000256" key="1">
    <source>
        <dbReference type="ARBA" id="ARBA00010790"/>
    </source>
</evidence>
<evidence type="ECO:0000259" key="5">
    <source>
        <dbReference type="Pfam" id="PF05199"/>
    </source>
</evidence>
<dbReference type="GO" id="GO:0016614">
    <property type="term" value="F:oxidoreductase activity, acting on CH-OH group of donors"/>
    <property type="evidence" value="ECO:0007669"/>
    <property type="project" value="InterPro"/>
</dbReference>
<dbReference type="Gramene" id="Psat07G0359700-T2">
    <property type="protein sequence ID" value="KAI5387550.1"/>
    <property type="gene ID" value="KIW84_073597"/>
</dbReference>
<evidence type="ECO:0000256" key="2">
    <source>
        <dbReference type="ARBA" id="ARBA00022630"/>
    </source>
</evidence>
<organism evidence="6 7">
    <name type="scientific">Pisum sativum</name>
    <name type="common">Garden pea</name>
    <name type="synonym">Lathyrus oleraceus</name>
    <dbReference type="NCBI Taxonomy" id="3888"/>
    <lineage>
        <taxon>Eukaryota</taxon>
        <taxon>Viridiplantae</taxon>
        <taxon>Streptophyta</taxon>
        <taxon>Embryophyta</taxon>
        <taxon>Tracheophyta</taxon>
        <taxon>Spermatophyta</taxon>
        <taxon>Magnoliopsida</taxon>
        <taxon>eudicotyledons</taxon>
        <taxon>Gunneridae</taxon>
        <taxon>Pentapetalae</taxon>
        <taxon>rosids</taxon>
        <taxon>fabids</taxon>
        <taxon>Fabales</taxon>
        <taxon>Fabaceae</taxon>
        <taxon>Papilionoideae</taxon>
        <taxon>50 kb inversion clade</taxon>
        <taxon>NPAAA clade</taxon>
        <taxon>Hologalegina</taxon>
        <taxon>IRL clade</taxon>
        <taxon>Fabeae</taxon>
        <taxon>Lathyrus</taxon>
    </lineage>
</organism>
<keyword evidence="2" id="KW-0285">Flavoprotein</keyword>
<keyword evidence="4" id="KW-0560">Oxidoreductase</keyword>
<dbReference type="SUPFAM" id="SSF51905">
    <property type="entry name" value="FAD/NAD(P)-binding domain"/>
    <property type="match status" value="1"/>
</dbReference>
<keyword evidence="7" id="KW-1185">Reference proteome</keyword>
<feature type="domain" description="Glucose-methanol-choline oxidoreductase C-terminal" evidence="5">
    <location>
        <begin position="18"/>
        <end position="150"/>
    </location>
</feature>
<dbReference type="EMBL" id="JAMSHJ010000007">
    <property type="protein sequence ID" value="KAI5387550.1"/>
    <property type="molecule type" value="Genomic_DNA"/>
</dbReference>
<comment type="caution">
    <text evidence="6">The sequence shown here is derived from an EMBL/GenBank/DDBJ whole genome shotgun (WGS) entry which is preliminary data.</text>
</comment>
<protein>
    <submittedName>
        <fullName evidence="6">Variant 2, long chain fatty acid oxidase</fullName>
    </submittedName>
</protein>
<reference evidence="6 7" key="1">
    <citation type="journal article" date="2022" name="Nat. Genet.">
        <title>Improved pea reference genome and pan-genome highlight genomic features and evolutionary characteristics.</title>
        <authorList>
            <person name="Yang T."/>
            <person name="Liu R."/>
            <person name="Luo Y."/>
            <person name="Hu S."/>
            <person name="Wang D."/>
            <person name="Wang C."/>
            <person name="Pandey M.K."/>
            <person name="Ge S."/>
            <person name="Xu Q."/>
            <person name="Li N."/>
            <person name="Li G."/>
            <person name="Huang Y."/>
            <person name="Saxena R.K."/>
            <person name="Ji Y."/>
            <person name="Li M."/>
            <person name="Yan X."/>
            <person name="He Y."/>
            <person name="Liu Y."/>
            <person name="Wang X."/>
            <person name="Xiang C."/>
            <person name="Varshney R.K."/>
            <person name="Ding H."/>
            <person name="Gao S."/>
            <person name="Zong X."/>
        </authorList>
    </citation>
    <scope>NUCLEOTIDE SEQUENCE [LARGE SCALE GENOMIC DNA]</scope>
    <source>
        <strain evidence="6 7">cv. Zhongwan 6</strain>
    </source>
</reference>
<dbReference type="AlphaFoldDB" id="A0A9D4VRS8"/>
<dbReference type="PANTHER" id="PTHR46056:SF7">
    <property type="entry name" value="LONG-CHAIN-ALCOHOL OXIDASE"/>
    <property type="match status" value="1"/>
</dbReference>
<evidence type="ECO:0000313" key="6">
    <source>
        <dbReference type="EMBL" id="KAI5387550.1"/>
    </source>
</evidence>
<evidence type="ECO:0000256" key="4">
    <source>
        <dbReference type="ARBA" id="ARBA00023002"/>
    </source>
</evidence>
<name>A0A9D4VRS8_PEA</name>
<gene>
    <name evidence="6" type="ORF">KIW84_073597</name>
</gene>
<dbReference type="Pfam" id="PF05199">
    <property type="entry name" value="GMC_oxred_C"/>
    <property type="match status" value="1"/>
</dbReference>
<dbReference type="Gene3D" id="3.50.50.60">
    <property type="entry name" value="FAD/NAD(P)-binding domain"/>
    <property type="match status" value="1"/>
</dbReference>
<feature type="non-terminal residue" evidence="6">
    <location>
        <position position="1"/>
    </location>
</feature>
<keyword evidence="3" id="KW-0274">FAD</keyword>
<accession>A0A9D4VRS8</accession>
<evidence type="ECO:0000256" key="3">
    <source>
        <dbReference type="ARBA" id="ARBA00022827"/>
    </source>
</evidence>
<sequence>LITIIRDKASGQVTREGRISYKLNSTDKANMRNGLQQAVRILIAAGAVEVGTHRSDGQRLKCNENTSGKEIEKFIDSVCPVEGALSPGENWNFYTSAHQMGSCRMGVNEREGGVDENGESWEAEGLFVCDASLLPSAVGVNPMITIQSTAYCISNRIVDYLGKGTQLS</sequence>
<evidence type="ECO:0000313" key="7">
    <source>
        <dbReference type="Proteomes" id="UP001058974"/>
    </source>
</evidence>